<proteinExistence type="predicted"/>
<dbReference type="EMBL" id="JARPXM010000033">
    <property type="protein sequence ID" value="MDT2540291.1"/>
    <property type="molecule type" value="Genomic_DNA"/>
</dbReference>
<dbReference type="PANTHER" id="PTHR10000:SF25">
    <property type="entry name" value="PHOSPHATASE YKRA-RELATED"/>
    <property type="match status" value="1"/>
</dbReference>
<dbReference type="SUPFAM" id="SSF56784">
    <property type="entry name" value="HAD-like"/>
    <property type="match status" value="1"/>
</dbReference>
<dbReference type="NCBIfam" id="TIGR00099">
    <property type="entry name" value="Cof-subfamily"/>
    <property type="match status" value="1"/>
</dbReference>
<dbReference type="SFLD" id="SFLDG01140">
    <property type="entry name" value="C2.B:_Phosphomannomutase_and_P"/>
    <property type="match status" value="1"/>
</dbReference>
<name>A0AAW8T220_9ENTE</name>
<reference evidence="1" key="1">
    <citation type="submission" date="2023-03" db="EMBL/GenBank/DDBJ databases">
        <authorList>
            <person name="Shen W."/>
            <person name="Cai J."/>
        </authorList>
    </citation>
    <scope>NUCLEOTIDE SEQUENCE</scope>
    <source>
        <strain evidence="1">B646-2</strain>
    </source>
</reference>
<evidence type="ECO:0000313" key="1">
    <source>
        <dbReference type="EMBL" id="MDT2540291.1"/>
    </source>
</evidence>
<dbReference type="PANTHER" id="PTHR10000">
    <property type="entry name" value="PHOSPHOSERINE PHOSPHATASE"/>
    <property type="match status" value="1"/>
</dbReference>
<dbReference type="AlphaFoldDB" id="A0AAW8T220"/>
<dbReference type="GO" id="GO:0000287">
    <property type="term" value="F:magnesium ion binding"/>
    <property type="evidence" value="ECO:0007669"/>
    <property type="project" value="TreeGrafter"/>
</dbReference>
<dbReference type="Gene3D" id="3.30.1240.10">
    <property type="match status" value="1"/>
</dbReference>
<dbReference type="Pfam" id="PF08282">
    <property type="entry name" value="Hydrolase_3"/>
    <property type="match status" value="1"/>
</dbReference>
<sequence length="256" mass="28403">MKKMVFFDLDGTLCSGGSLQVGQEIITAFNDLKKNDVLPIIATGRSRYEVKGLLDLLRVEHYILSNGCYVHSAGRTIQNMTFTIGEVEAILAIAKKYQLSAGYFNQRGYAITQFSEVVEEHVAHMGISEVPVVADFYQSNPVNFMNLYLNAEMEEKIREELGAIADLVRFAPLAIDVLPKNVSKGTAIKSLLTSLRDSQIETYAFGDQNNDISMFQLVDFGVAMSHSTEQLKRQSSYIATSTNGVIEGLKYYGLIS</sequence>
<dbReference type="InterPro" id="IPR023214">
    <property type="entry name" value="HAD_sf"/>
</dbReference>
<dbReference type="GO" id="GO:0005829">
    <property type="term" value="C:cytosol"/>
    <property type="evidence" value="ECO:0007669"/>
    <property type="project" value="TreeGrafter"/>
</dbReference>
<protein>
    <submittedName>
        <fullName evidence="1">HAD family hydrolase</fullName>
    </submittedName>
</protein>
<dbReference type="InterPro" id="IPR000150">
    <property type="entry name" value="Cof"/>
</dbReference>
<keyword evidence="1" id="KW-0378">Hydrolase</keyword>
<dbReference type="GO" id="GO:0016791">
    <property type="term" value="F:phosphatase activity"/>
    <property type="evidence" value="ECO:0007669"/>
    <property type="project" value="TreeGrafter"/>
</dbReference>
<organism evidence="1 2">
    <name type="scientific">Enterococcus raffinosus</name>
    <dbReference type="NCBI Taxonomy" id="71452"/>
    <lineage>
        <taxon>Bacteria</taxon>
        <taxon>Bacillati</taxon>
        <taxon>Bacillota</taxon>
        <taxon>Bacilli</taxon>
        <taxon>Lactobacillales</taxon>
        <taxon>Enterococcaceae</taxon>
        <taxon>Enterococcus</taxon>
    </lineage>
</organism>
<gene>
    <name evidence="1" type="ORF">P7D78_19480</name>
</gene>
<dbReference type="PROSITE" id="PS01229">
    <property type="entry name" value="COF_2"/>
    <property type="match status" value="1"/>
</dbReference>
<dbReference type="RefSeq" id="WP_010743414.1">
    <property type="nucleotide sequence ID" value="NZ_BAAAXM010000027.1"/>
</dbReference>
<evidence type="ECO:0000313" key="2">
    <source>
        <dbReference type="Proteomes" id="UP001249240"/>
    </source>
</evidence>
<dbReference type="InterPro" id="IPR036412">
    <property type="entry name" value="HAD-like_sf"/>
</dbReference>
<accession>A0AAW8T220</accession>
<dbReference type="NCBIfam" id="TIGR01484">
    <property type="entry name" value="HAD-SF-IIB"/>
    <property type="match status" value="1"/>
</dbReference>
<dbReference type="Proteomes" id="UP001249240">
    <property type="component" value="Unassembled WGS sequence"/>
</dbReference>
<dbReference type="SFLD" id="SFLDS00003">
    <property type="entry name" value="Haloacid_Dehalogenase"/>
    <property type="match status" value="1"/>
</dbReference>
<dbReference type="InterPro" id="IPR006379">
    <property type="entry name" value="HAD-SF_hydro_IIB"/>
</dbReference>
<comment type="caution">
    <text evidence="1">The sequence shown here is derived from an EMBL/GenBank/DDBJ whole genome shotgun (WGS) entry which is preliminary data.</text>
</comment>
<dbReference type="Gene3D" id="3.40.50.1000">
    <property type="entry name" value="HAD superfamily/HAD-like"/>
    <property type="match status" value="1"/>
</dbReference>